<dbReference type="Proteomes" id="UP000449004">
    <property type="component" value="Unassembled WGS sequence"/>
</dbReference>
<name>A0A7V8CBT3_9GAMM</name>
<protein>
    <submittedName>
        <fullName evidence="2">Uncharacterized protein</fullName>
    </submittedName>
</protein>
<evidence type="ECO:0000256" key="1">
    <source>
        <dbReference type="SAM" id="MobiDB-lite"/>
    </source>
</evidence>
<accession>A0A7V8CBT3</accession>
<reference evidence="2 3" key="1">
    <citation type="submission" date="2019-10" db="EMBL/GenBank/DDBJ databases">
        <title>Halotolerant bacteria associated to Saharan-endemic halophytes Stipa tenacissima L. and Atriplex halimus L mitigate salt stress and promote growth of tomato plants.</title>
        <authorList>
            <person name="Dif G."/>
        </authorList>
    </citation>
    <scope>NUCLEOTIDE SEQUENCE [LARGE SCALE GENOMIC DNA]</scope>
    <source>
        <strain evidence="2 3">IS26</strain>
    </source>
</reference>
<comment type="caution">
    <text evidence="2">The sequence shown here is derived from an EMBL/GenBank/DDBJ whole genome shotgun (WGS) entry which is preliminary data.</text>
</comment>
<organism evidence="2 3">
    <name type="scientific">Stenotrophomonas rhizophila</name>
    <dbReference type="NCBI Taxonomy" id="216778"/>
    <lineage>
        <taxon>Bacteria</taxon>
        <taxon>Pseudomonadati</taxon>
        <taxon>Pseudomonadota</taxon>
        <taxon>Gammaproteobacteria</taxon>
        <taxon>Lysobacterales</taxon>
        <taxon>Lysobacteraceae</taxon>
        <taxon>Stenotrophomonas</taxon>
    </lineage>
</organism>
<proteinExistence type="predicted"/>
<evidence type="ECO:0000313" key="3">
    <source>
        <dbReference type="Proteomes" id="UP000449004"/>
    </source>
</evidence>
<dbReference type="AlphaFoldDB" id="A0A7V8CBT3"/>
<gene>
    <name evidence="2" type="ORF">F9K92_12410</name>
</gene>
<sequence>MKAYCDRVEARTLSAEAQRAGRPGPSDNVINLPPLGSGASKRSGMACIGGQAFRKLPNGWEQIHAQAGGWQRCREQ</sequence>
<evidence type="ECO:0000313" key="2">
    <source>
        <dbReference type="EMBL" id="KAB7629810.1"/>
    </source>
</evidence>
<feature type="region of interest" description="Disordered" evidence="1">
    <location>
        <begin position="14"/>
        <end position="37"/>
    </location>
</feature>
<dbReference type="EMBL" id="WELC01000015">
    <property type="protein sequence ID" value="KAB7629810.1"/>
    <property type="molecule type" value="Genomic_DNA"/>
</dbReference>